<keyword evidence="8 13" id="KW-0106">Calcium</keyword>
<sequence>MAGAGNMSPLPPRKRSDLEMLVNARSDTLRNFLANLHEVLLGTKLFPLFPVVPLAIAARCFRFGQAWVFSLSLIGLVPLAERMSFLSESTDMFAFNAILNRQIAYYAGPTVGGLLNATCGNAPELIIALLALHKDKIGVLKWSLLGSTISNLLLVLGSSLFCGGLANLNKERQFDRKQADANLMLLLLASLCHILILTYCYVVKNDIYMVDAISTLELSRTCSIAMLVAYIGCMFFQLMTHRQLFESQEEDDDIVSDTPVIGFASSFAWLVGMTMLVTILSNYVINTIEASSKSWGMPISFISVILLPIVGNATEHAGAVIFAFKNKIDITLGISLGSSAQISLFLVPLTTVVAWIKDIHMDLNFKLLETGTLVLAILITTFTLQDGSWHYMKGLVLLLCYVVIAALFFFYQTPLDHVYVAPVEVNGYR</sequence>
<keyword evidence="6 13" id="KW-0109">Calcium transport</keyword>
<feature type="domain" description="Sodium/calcium exchanger membrane region" evidence="14">
    <location>
        <begin position="266"/>
        <end position="409"/>
    </location>
</feature>
<reference evidence="15 16" key="1">
    <citation type="journal article" date="2019" name="Nat. Plants">
        <title>Genome sequencing of Musa balbisiana reveals subgenome evolution and function divergence in polyploid bananas.</title>
        <authorList>
            <person name="Yao X."/>
        </authorList>
    </citation>
    <scope>NUCLEOTIDE SEQUENCE [LARGE SCALE GENOMIC DNA]</scope>
    <source>
        <strain evidence="16">cv. DH-PKW</strain>
        <tissue evidence="15">Leaves</tissue>
    </source>
</reference>
<dbReference type="FunFam" id="1.20.1420.30:FF:000008">
    <property type="entry name" value="Vacuolar cation/proton exchanger"/>
    <property type="match status" value="1"/>
</dbReference>
<proteinExistence type="inferred from homology"/>
<keyword evidence="10 13" id="KW-0406">Ion transport</keyword>
<keyword evidence="7 13" id="KW-0812">Transmembrane</keyword>
<dbReference type="PANTHER" id="PTHR31503:SF1">
    <property type="entry name" value="VACUOLAR CATION_PROTON EXCHANGER 3"/>
    <property type="match status" value="1"/>
</dbReference>
<dbReference type="NCBIfam" id="TIGR00378">
    <property type="entry name" value="cax"/>
    <property type="match status" value="1"/>
</dbReference>
<dbReference type="STRING" id="52838.A0A4S8K5B9"/>
<dbReference type="PANTHER" id="PTHR31503">
    <property type="entry name" value="VACUOLAR CALCIUM ION TRANSPORTER"/>
    <property type="match status" value="1"/>
</dbReference>
<dbReference type="EMBL" id="PYDT01000002">
    <property type="protein sequence ID" value="THU70054.1"/>
    <property type="molecule type" value="Genomic_DNA"/>
</dbReference>
<dbReference type="GO" id="GO:0009705">
    <property type="term" value="C:plant-type vacuole membrane"/>
    <property type="evidence" value="ECO:0007669"/>
    <property type="project" value="TreeGrafter"/>
</dbReference>
<evidence type="ECO:0000256" key="11">
    <source>
        <dbReference type="ARBA" id="ARBA00023136"/>
    </source>
</evidence>
<keyword evidence="9 13" id="KW-1133">Transmembrane helix</keyword>
<feature type="transmembrane region" description="Helical" evidence="13">
    <location>
        <begin position="330"/>
        <end position="355"/>
    </location>
</feature>
<evidence type="ECO:0000256" key="7">
    <source>
        <dbReference type="ARBA" id="ARBA00022692"/>
    </source>
</evidence>
<dbReference type="Proteomes" id="UP000317650">
    <property type="component" value="Chromosome 8"/>
</dbReference>
<evidence type="ECO:0000256" key="1">
    <source>
        <dbReference type="ARBA" id="ARBA00004128"/>
    </source>
</evidence>
<dbReference type="NCBIfam" id="TIGR00846">
    <property type="entry name" value="caca2"/>
    <property type="match status" value="1"/>
</dbReference>
<dbReference type="GO" id="GO:0015369">
    <property type="term" value="F:calcium:proton antiporter activity"/>
    <property type="evidence" value="ECO:0007669"/>
    <property type="project" value="UniProtKB-UniRule"/>
</dbReference>
<evidence type="ECO:0000256" key="8">
    <source>
        <dbReference type="ARBA" id="ARBA00022837"/>
    </source>
</evidence>
<evidence type="ECO:0000256" key="12">
    <source>
        <dbReference type="ARBA" id="ARBA00025327"/>
    </source>
</evidence>
<evidence type="ECO:0000256" key="2">
    <source>
        <dbReference type="ARBA" id="ARBA00008248"/>
    </source>
</evidence>
<gene>
    <name evidence="15" type="ORF">C4D60_Mb08t20980</name>
</gene>
<feature type="transmembrane region" description="Helical" evidence="13">
    <location>
        <begin position="260"/>
        <end position="285"/>
    </location>
</feature>
<dbReference type="InterPro" id="IPR004798">
    <property type="entry name" value="CAX-like"/>
</dbReference>
<feature type="transmembrane region" description="Helical" evidence="13">
    <location>
        <begin position="181"/>
        <end position="202"/>
    </location>
</feature>
<keyword evidence="5 13" id="KW-0926">Vacuole</keyword>
<feature type="transmembrane region" description="Helical" evidence="13">
    <location>
        <begin position="222"/>
        <end position="240"/>
    </location>
</feature>
<name>A0A4S8K5B9_MUSBA</name>
<evidence type="ECO:0000313" key="15">
    <source>
        <dbReference type="EMBL" id="THU70054.1"/>
    </source>
</evidence>
<comment type="function">
    <text evidence="12 13">Vacuolar cation/proton exchanger (CAX). Translocates Ca(2+) and other metal ions into vacuoles using the proton gradient formed by H(+)-ATPase and H(+)-pyrophosphatase.</text>
</comment>
<feature type="transmembrane region" description="Helical" evidence="13">
    <location>
        <begin position="142"/>
        <end position="161"/>
    </location>
</feature>
<evidence type="ECO:0000256" key="5">
    <source>
        <dbReference type="ARBA" id="ARBA00022554"/>
    </source>
</evidence>
<evidence type="ECO:0000256" key="13">
    <source>
        <dbReference type="RuleBase" id="RU365028"/>
    </source>
</evidence>
<feature type="domain" description="Sodium/calcium exchanger membrane region" evidence="14">
    <location>
        <begin position="66"/>
        <end position="239"/>
    </location>
</feature>
<evidence type="ECO:0000256" key="6">
    <source>
        <dbReference type="ARBA" id="ARBA00022568"/>
    </source>
</evidence>
<keyword evidence="16" id="KW-1185">Reference proteome</keyword>
<evidence type="ECO:0000259" key="14">
    <source>
        <dbReference type="Pfam" id="PF01699"/>
    </source>
</evidence>
<organism evidence="15 16">
    <name type="scientific">Musa balbisiana</name>
    <name type="common">Banana</name>
    <dbReference type="NCBI Taxonomy" id="52838"/>
    <lineage>
        <taxon>Eukaryota</taxon>
        <taxon>Viridiplantae</taxon>
        <taxon>Streptophyta</taxon>
        <taxon>Embryophyta</taxon>
        <taxon>Tracheophyta</taxon>
        <taxon>Spermatophyta</taxon>
        <taxon>Magnoliopsida</taxon>
        <taxon>Liliopsida</taxon>
        <taxon>Zingiberales</taxon>
        <taxon>Musaceae</taxon>
        <taxon>Musa</taxon>
    </lineage>
</organism>
<keyword evidence="3 13" id="KW-0813">Transport</keyword>
<dbReference type="GO" id="GO:0006874">
    <property type="term" value="P:intracellular calcium ion homeostasis"/>
    <property type="evidence" value="ECO:0007669"/>
    <property type="project" value="TreeGrafter"/>
</dbReference>
<comment type="subcellular location">
    <subcellularLocation>
        <location evidence="1">Vacuole membrane</location>
        <topology evidence="1">Multi-pass membrane protein</topology>
    </subcellularLocation>
</comment>
<comment type="similarity">
    <text evidence="2">Belongs to the Ca(2+):cation antiporter (CaCA) (TC 2.A.19) family. Cation/proton exchanger (CAX) subfamily.</text>
</comment>
<feature type="transmembrane region" description="Helical" evidence="13">
    <location>
        <begin position="367"/>
        <end position="385"/>
    </location>
</feature>
<evidence type="ECO:0000256" key="4">
    <source>
        <dbReference type="ARBA" id="ARBA00022449"/>
    </source>
</evidence>
<evidence type="ECO:0000256" key="3">
    <source>
        <dbReference type="ARBA" id="ARBA00022448"/>
    </source>
</evidence>
<feature type="transmembrane region" description="Helical" evidence="13">
    <location>
        <begin position="297"/>
        <end position="324"/>
    </location>
</feature>
<accession>A0A4S8K5B9</accession>
<comment type="caution">
    <text evidence="13">Lacks conserved residue(s) required for the propagation of feature annotation.</text>
</comment>
<dbReference type="AlphaFoldDB" id="A0A4S8K5B9"/>
<dbReference type="InterPro" id="IPR004713">
    <property type="entry name" value="CaH_exchang"/>
</dbReference>
<dbReference type="Gene3D" id="1.20.1420.30">
    <property type="entry name" value="NCX, central ion-binding region"/>
    <property type="match status" value="1"/>
</dbReference>
<dbReference type="InterPro" id="IPR044880">
    <property type="entry name" value="NCX_ion-bd_dom_sf"/>
</dbReference>
<evidence type="ECO:0000256" key="9">
    <source>
        <dbReference type="ARBA" id="ARBA00022989"/>
    </source>
</evidence>
<evidence type="ECO:0000313" key="16">
    <source>
        <dbReference type="Proteomes" id="UP000317650"/>
    </source>
</evidence>
<dbReference type="InterPro" id="IPR004837">
    <property type="entry name" value="NaCa_Exmemb"/>
</dbReference>
<keyword evidence="11 13" id="KW-0472">Membrane</keyword>
<protein>
    <recommendedName>
        <fullName evidence="13">Vacuolar cation/proton exchanger</fullName>
    </recommendedName>
</protein>
<feature type="transmembrane region" description="Helical" evidence="13">
    <location>
        <begin position="391"/>
        <end position="411"/>
    </location>
</feature>
<keyword evidence="4 13" id="KW-0050">Antiport</keyword>
<dbReference type="Pfam" id="PF01699">
    <property type="entry name" value="Na_Ca_ex"/>
    <property type="match status" value="2"/>
</dbReference>
<comment type="caution">
    <text evidence="15">The sequence shown here is derived from an EMBL/GenBank/DDBJ whole genome shotgun (WGS) entry which is preliminary data.</text>
</comment>
<evidence type="ECO:0000256" key="10">
    <source>
        <dbReference type="ARBA" id="ARBA00023065"/>
    </source>
</evidence>